<dbReference type="Proteomes" id="UP000521943">
    <property type="component" value="Unassembled WGS sequence"/>
</dbReference>
<feature type="transmembrane region" description="Helical" evidence="2">
    <location>
        <begin position="323"/>
        <end position="343"/>
    </location>
</feature>
<evidence type="ECO:0000256" key="1">
    <source>
        <dbReference type="SAM" id="MobiDB-lite"/>
    </source>
</evidence>
<accession>A0A8H6HDA1</accession>
<comment type="caution">
    <text evidence="3">The sequence shown here is derived from an EMBL/GenBank/DDBJ whole genome shotgun (WGS) entry which is preliminary data.</text>
</comment>
<reference evidence="3 4" key="1">
    <citation type="submission" date="2020-07" db="EMBL/GenBank/DDBJ databases">
        <title>Comparative genomics of pyrophilous fungi reveals a link between fire events and developmental genes.</title>
        <authorList>
            <consortium name="DOE Joint Genome Institute"/>
            <person name="Steindorff A.S."/>
            <person name="Carver A."/>
            <person name="Calhoun S."/>
            <person name="Stillman K."/>
            <person name="Liu H."/>
            <person name="Lipzen A."/>
            <person name="Pangilinan J."/>
            <person name="Labutti K."/>
            <person name="Bruns T.D."/>
            <person name="Grigoriev I.V."/>
        </authorList>
    </citation>
    <scope>NUCLEOTIDE SEQUENCE [LARGE SCALE GENOMIC DNA]</scope>
    <source>
        <strain evidence="3 4">CBS 144469</strain>
    </source>
</reference>
<evidence type="ECO:0000313" key="4">
    <source>
        <dbReference type="Proteomes" id="UP000521943"/>
    </source>
</evidence>
<gene>
    <name evidence="3" type="ORF">DFP72DRAFT_930559</name>
</gene>
<dbReference type="Gene3D" id="2.60.120.260">
    <property type="entry name" value="Galactose-binding domain-like"/>
    <property type="match status" value="1"/>
</dbReference>
<dbReference type="EMBL" id="JACGCI010000129">
    <property type="protein sequence ID" value="KAF6744027.1"/>
    <property type="molecule type" value="Genomic_DNA"/>
</dbReference>
<organism evidence="3 4">
    <name type="scientific">Ephemerocybe angulata</name>
    <dbReference type="NCBI Taxonomy" id="980116"/>
    <lineage>
        <taxon>Eukaryota</taxon>
        <taxon>Fungi</taxon>
        <taxon>Dikarya</taxon>
        <taxon>Basidiomycota</taxon>
        <taxon>Agaricomycotina</taxon>
        <taxon>Agaricomycetes</taxon>
        <taxon>Agaricomycetidae</taxon>
        <taxon>Agaricales</taxon>
        <taxon>Agaricineae</taxon>
        <taxon>Psathyrellaceae</taxon>
        <taxon>Ephemerocybe</taxon>
    </lineage>
</organism>
<name>A0A8H6HDA1_9AGAR</name>
<keyword evidence="4" id="KW-1185">Reference proteome</keyword>
<evidence type="ECO:0000313" key="3">
    <source>
        <dbReference type="EMBL" id="KAF6744027.1"/>
    </source>
</evidence>
<dbReference type="OrthoDB" id="3052647at2759"/>
<keyword evidence="2" id="KW-0472">Membrane</keyword>
<feature type="region of interest" description="Disordered" evidence="1">
    <location>
        <begin position="506"/>
        <end position="534"/>
    </location>
</feature>
<sequence>MSIPTNGTSIPTRRVIVDDTDAQIQYVGPWQVDSRGSQDRVGNFGPTFQGTLHGVVHTSATFSFLYEGTDSKVFGTLQAVNQSGAIDPRWTCSIDDRIVPISPIIPYPLNNWPLCDFTSIGAGVHNITVRIVSEQKHFWLDYIDYVPSPNPTIPTKPAFAQIDDQDNSIFYDDSWSRMGDISMYTSRPGGRMTTNFTGTGVSWYGFIPTELSHPSSLATYSIDDEAPIPFVLHGIPASDPESPSLYNQEFFQTPLLPYGNHTLTVVHNGNDEQTPLTLDRLVVLDHTANTVAVQTADIPLNTSSTAAPSGANSQSAPLSSGSIAGAVIGALLLLALLIVGFIFGRRWYRKRSRPIIQPLPGFVPPSEPRAPLDLDTTPNRYSVELEERMQTYGTLTPVHVRRRSRHFNPEVRSTITSMDFDLEPPPPLQHAAMTTANTEQARGSMLSQADMSPVPGRSTGLEVYGEVERLGATSRSTDALNGAEMDPYSSGYPFARASPGISPYEQLVAATKAEEARRSQRKSRGRHRQDPGYQ</sequence>
<protein>
    <recommendedName>
        <fullName evidence="5">Transmembrane protein</fullName>
    </recommendedName>
</protein>
<evidence type="ECO:0000256" key="2">
    <source>
        <dbReference type="SAM" id="Phobius"/>
    </source>
</evidence>
<dbReference type="AlphaFoldDB" id="A0A8H6HDA1"/>
<keyword evidence="2" id="KW-0812">Transmembrane</keyword>
<keyword evidence="2" id="KW-1133">Transmembrane helix</keyword>
<evidence type="ECO:0008006" key="5">
    <source>
        <dbReference type="Google" id="ProtNLM"/>
    </source>
</evidence>
<proteinExistence type="predicted"/>